<evidence type="ECO:0000313" key="2">
    <source>
        <dbReference type="EMBL" id="KEO53543.1"/>
    </source>
</evidence>
<feature type="domain" description="Hedgehog/Intein (Hint)" evidence="1">
    <location>
        <begin position="178"/>
        <end position="323"/>
    </location>
</feature>
<protein>
    <recommendedName>
        <fullName evidence="1">Hedgehog/Intein (Hint) domain-containing protein</fullName>
    </recommendedName>
</protein>
<dbReference type="EMBL" id="AUNB01000063">
    <property type="protein sequence ID" value="KEO53543.1"/>
    <property type="molecule type" value="Genomic_DNA"/>
</dbReference>
<dbReference type="AlphaFoldDB" id="A0A074JD59"/>
<evidence type="ECO:0000313" key="3">
    <source>
        <dbReference type="Proteomes" id="UP000027471"/>
    </source>
</evidence>
<sequence length="378" mass="41299">MATISVYDVNDIDIIDLATGVEPSTNPLTAQEDGLALNNEMAWPFDGFAITLGSTTTDINFNDNDGILSDDPVSGATLIDQQLTSDVSIAGNTYIANAETTLWQDPAPVYVQNEYEVPVIGPDGTEYTMVAVSIGEGYSFTVVGVTFDGPAPPAGTTLTYEYNSAITNNTSSEIVSVPCFTRGTFIETNRGSLRIESLRKGDLLQTRDHGLQEVIWVGSKKLNLTAQTDQMRPIVLRRGCLGANLPCRDVRVSPAHRILVSGAHVELLFGEFEVLIAAKHLLDLGGVERDLGATEIEYFHILFDQHEIVQTSNMASESFHPGQIGISALDADVRNEIFSLFPELKRYGFARYGSTARMTLKKHEAELFCFEESKIYAA</sequence>
<dbReference type="SUPFAM" id="SSF51294">
    <property type="entry name" value="Hedgehog/intein (Hint) domain"/>
    <property type="match status" value="1"/>
</dbReference>
<dbReference type="eggNOG" id="COG2931">
    <property type="taxonomic scope" value="Bacteria"/>
</dbReference>
<organism evidence="2 3">
    <name type="scientific">Thioclava indica</name>
    <dbReference type="NCBI Taxonomy" id="1353528"/>
    <lineage>
        <taxon>Bacteria</taxon>
        <taxon>Pseudomonadati</taxon>
        <taxon>Pseudomonadota</taxon>
        <taxon>Alphaproteobacteria</taxon>
        <taxon>Rhodobacterales</taxon>
        <taxon>Paracoccaceae</taxon>
        <taxon>Thioclava</taxon>
    </lineage>
</organism>
<dbReference type="InterPro" id="IPR028992">
    <property type="entry name" value="Hedgehog/Intein_dom"/>
</dbReference>
<accession>A0A074JD59</accession>
<dbReference type="Pfam" id="PF13403">
    <property type="entry name" value="Hint_2"/>
    <property type="match status" value="1"/>
</dbReference>
<name>A0A074JD59_9RHOB</name>
<gene>
    <name evidence="2" type="ORF">DT23_18325</name>
</gene>
<keyword evidence="3" id="KW-1185">Reference proteome</keyword>
<comment type="caution">
    <text evidence="2">The sequence shown here is derived from an EMBL/GenBank/DDBJ whole genome shotgun (WGS) entry which is preliminary data.</text>
</comment>
<dbReference type="Proteomes" id="UP000027471">
    <property type="component" value="Unassembled WGS sequence"/>
</dbReference>
<proteinExistence type="predicted"/>
<dbReference type="RefSeq" id="WP_156023984.1">
    <property type="nucleotide sequence ID" value="NZ_AUNB01000063.1"/>
</dbReference>
<dbReference type="STRING" id="1353528.DT23_18325"/>
<reference evidence="2 3" key="1">
    <citation type="journal article" date="2015" name="Antonie Van Leeuwenhoek">
        <title>Thioclava indica sp. nov., isolated from surface seawater of the Indian Ocean.</title>
        <authorList>
            <person name="Liu Y."/>
            <person name="Lai Q."/>
            <person name="Du J."/>
            <person name="Xu H."/>
            <person name="Jiang L."/>
            <person name="Shao Z."/>
        </authorList>
    </citation>
    <scope>NUCLEOTIDE SEQUENCE [LARGE SCALE GENOMIC DNA]</scope>
    <source>
        <strain evidence="2 3">DT23-4</strain>
    </source>
</reference>
<dbReference type="OrthoDB" id="6305173at2"/>
<evidence type="ECO:0000259" key="1">
    <source>
        <dbReference type="Pfam" id="PF13403"/>
    </source>
</evidence>
<dbReference type="InterPro" id="IPR036844">
    <property type="entry name" value="Hint_dom_sf"/>
</dbReference>
<dbReference type="Gene3D" id="2.170.16.10">
    <property type="entry name" value="Hedgehog/Intein (Hint) domain"/>
    <property type="match status" value="1"/>
</dbReference>